<dbReference type="InParanoid" id="Q6CVK9"/>
<gene>
    <name evidence="1" type="ORF">KLLA0_B11253g</name>
</gene>
<organism evidence="1 2">
    <name type="scientific">Kluyveromyces lactis (strain ATCC 8585 / CBS 2359 / DSM 70799 / NBRC 1267 / NRRL Y-1140 / WM37)</name>
    <name type="common">Yeast</name>
    <name type="synonym">Candida sphaerica</name>
    <dbReference type="NCBI Taxonomy" id="284590"/>
    <lineage>
        <taxon>Eukaryota</taxon>
        <taxon>Fungi</taxon>
        <taxon>Dikarya</taxon>
        <taxon>Ascomycota</taxon>
        <taxon>Saccharomycotina</taxon>
        <taxon>Saccharomycetes</taxon>
        <taxon>Saccharomycetales</taxon>
        <taxon>Saccharomycetaceae</taxon>
        <taxon>Kluyveromyces</taxon>
    </lineage>
</organism>
<dbReference type="EMBL" id="CR382122">
    <property type="protein sequence ID" value="CAH02423.1"/>
    <property type="molecule type" value="Genomic_DNA"/>
</dbReference>
<dbReference type="GeneID" id="2896937"/>
<proteinExistence type="predicted"/>
<dbReference type="RefSeq" id="XP_452030.1">
    <property type="nucleotide sequence ID" value="XM_452030.1"/>
</dbReference>
<dbReference type="KEGG" id="kla:KLLA0_B11253g"/>
<name>Q6CVK9_KLULA</name>
<protein>
    <submittedName>
        <fullName evidence="1">KLLA0B11253p</fullName>
    </submittedName>
</protein>
<dbReference type="InterPro" id="IPR006594">
    <property type="entry name" value="LisH"/>
</dbReference>
<sequence>MSDMEHQLTKVLVGQFLEKNGFTDSLASYLRESGVSMTSVKQTEYDDLEDIIKDRVGFNEQAVVQKLKTVSLNSELDPENVTKFTIPSWNHRLAWEEVVSTSEQRSLVIKTKFLTDNLLACATVDKKLIVSDVDHNNVTVDSISQPGIIKYFGPITEKFHYTGTIDGKVNIRNLVDGVNSQSWSFNLPGRAVMAMEMVLLEDGKILCFYCSLNNTINAYVYNLETEETSKVSEYKLLSVCTALQLAFSEDGCPVLFLARQDFTQIMIFKFRNHQIHHVANIALNTAQFSTHSFNVSDMLITSFTPSWHPINSHILQINSTTILAVATSHIPYMRIIVTKVPSLDDYTVEDLSVNSSSIPQRSVLDEYISNNASITETVTTTTKTHYDSILQNIATVVPQDSYSQPILQVSYSLGGLVVGADNGLYAVDLRKSDTWPLKYGKEDRIKSLDIYKDSICVSLASKKLVMWKLK</sequence>
<reference evidence="1 2" key="1">
    <citation type="journal article" date="2004" name="Nature">
        <title>Genome evolution in yeasts.</title>
        <authorList>
            <consortium name="Genolevures"/>
            <person name="Dujon B."/>
            <person name="Sherman D."/>
            <person name="Fischer G."/>
            <person name="Durrens P."/>
            <person name="Casaregola S."/>
            <person name="Lafontaine I."/>
            <person name="de Montigny J."/>
            <person name="Marck C."/>
            <person name="Neuveglise C."/>
            <person name="Talla E."/>
            <person name="Goffard N."/>
            <person name="Frangeul L."/>
            <person name="Aigle M."/>
            <person name="Anthouard V."/>
            <person name="Babour A."/>
            <person name="Barbe V."/>
            <person name="Barnay S."/>
            <person name="Blanchin S."/>
            <person name="Beckerich J.M."/>
            <person name="Beyne E."/>
            <person name="Bleykasten C."/>
            <person name="Boisrame A."/>
            <person name="Boyer J."/>
            <person name="Cattolico L."/>
            <person name="Confanioleri F."/>
            <person name="de Daruvar A."/>
            <person name="Despons L."/>
            <person name="Fabre E."/>
            <person name="Fairhead C."/>
            <person name="Ferry-Dumazet H."/>
            <person name="Groppi A."/>
            <person name="Hantraye F."/>
            <person name="Hennequin C."/>
            <person name="Jauniaux N."/>
            <person name="Joyet P."/>
            <person name="Kachouri R."/>
            <person name="Kerrest A."/>
            <person name="Koszul R."/>
            <person name="Lemaire M."/>
            <person name="Lesur I."/>
            <person name="Ma L."/>
            <person name="Muller H."/>
            <person name="Nicaud J.M."/>
            <person name="Nikolski M."/>
            <person name="Oztas S."/>
            <person name="Ozier-Kalogeropoulos O."/>
            <person name="Pellenz S."/>
            <person name="Potier S."/>
            <person name="Richard G.F."/>
            <person name="Straub M.L."/>
            <person name="Suleau A."/>
            <person name="Swennene D."/>
            <person name="Tekaia F."/>
            <person name="Wesolowski-Louvel M."/>
            <person name="Westhof E."/>
            <person name="Wirth B."/>
            <person name="Zeniou-Meyer M."/>
            <person name="Zivanovic I."/>
            <person name="Bolotin-Fukuhara M."/>
            <person name="Thierry A."/>
            <person name="Bouchier C."/>
            <person name="Caudron B."/>
            <person name="Scarpelli C."/>
            <person name="Gaillardin C."/>
            <person name="Weissenbach J."/>
            <person name="Wincker P."/>
            <person name="Souciet J.L."/>
        </authorList>
    </citation>
    <scope>NUCLEOTIDE SEQUENCE [LARGE SCALE GENOMIC DNA]</scope>
    <source>
        <strain evidence="2">ATCC 8585 / CBS 2359 / DSM 70799 / NBRC 1267 / NRRL Y-1140 / WM37</strain>
    </source>
</reference>
<dbReference type="InterPro" id="IPR036322">
    <property type="entry name" value="WD40_repeat_dom_sf"/>
</dbReference>
<dbReference type="SUPFAM" id="SSF50978">
    <property type="entry name" value="WD40 repeat-like"/>
    <property type="match status" value="1"/>
</dbReference>
<dbReference type="PaxDb" id="284590-Q6CVK9"/>
<dbReference type="STRING" id="284590.Q6CVK9"/>
<dbReference type="AlphaFoldDB" id="Q6CVK9"/>
<keyword evidence="2" id="KW-1185">Reference proteome</keyword>
<dbReference type="InterPro" id="IPR016520">
    <property type="entry name" value="UCP007778"/>
</dbReference>
<dbReference type="FunCoup" id="Q6CVK9">
    <property type="interactions" value="31"/>
</dbReference>
<accession>Q6CVK9</accession>
<evidence type="ECO:0000313" key="1">
    <source>
        <dbReference type="EMBL" id="CAH02423.1"/>
    </source>
</evidence>
<dbReference type="HOGENOM" id="CLU_049349_0_0_1"/>
<dbReference type="PIRSF" id="PIRSF007778">
    <property type="entry name" value="UCP007778"/>
    <property type="match status" value="1"/>
</dbReference>
<dbReference type="eggNOG" id="ENOG502RZPK">
    <property type="taxonomic scope" value="Eukaryota"/>
</dbReference>
<dbReference type="Proteomes" id="UP000000598">
    <property type="component" value="Chromosome B"/>
</dbReference>
<dbReference type="PROSITE" id="PS50896">
    <property type="entry name" value="LISH"/>
    <property type="match status" value="1"/>
</dbReference>
<dbReference type="OMA" id="YMRLILV"/>
<evidence type="ECO:0000313" key="2">
    <source>
        <dbReference type="Proteomes" id="UP000000598"/>
    </source>
</evidence>